<feature type="domain" description="DUF6950" evidence="1">
    <location>
        <begin position="3"/>
        <end position="135"/>
    </location>
</feature>
<reference evidence="2 3" key="1">
    <citation type="submission" date="2020-08" db="EMBL/GenBank/DDBJ databases">
        <title>Genomic Encyclopedia of Type Strains, Phase IV (KMG-IV): sequencing the most valuable type-strain genomes for metagenomic binning, comparative biology and taxonomic classification.</title>
        <authorList>
            <person name="Goeker M."/>
        </authorList>
    </citation>
    <scope>NUCLEOTIDE SEQUENCE [LARGE SCALE GENOMIC DNA]</scope>
    <source>
        <strain evidence="2 3">DSM 101535</strain>
    </source>
</reference>
<dbReference type="InterPro" id="IPR053802">
    <property type="entry name" value="DUF6950"/>
</dbReference>
<name>A0ABR6N954_9SPHN</name>
<dbReference type="Proteomes" id="UP000560131">
    <property type="component" value="Unassembled WGS sequence"/>
</dbReference>
<keyword evidence="3" id="KW-1185">Reference proteome</keyword>
<dbReference type="Pfam" id="PF22262">
    <property type="entry name" value="DUF6950"/>
    <property type="match status" value="1"/>
</dbReference>
<dbReference type="RefSeq" id="WP_184040378.1">
    <property type="nucleotide sequence ID" value="NZ_BAABAR010000006.1"/>
</dbReference>
<dbReference type="EMBL" id="JACIJN010000013">
    <property type="protein sequence ID" value="MBB5727307.1"/>
    <property type="molecule type" value="Genomic_DNA"/>
</dbReference>
<evidence type="ECO:0000313" key="3">
    <source>
        <dbReference type="Proteomes" id="UP000560131"/>
    </source>
</evidence>
<proteinExistence type="predicted"/>
<gene>
    <name evidence="2" type="ORF">FHS97_003262</name>
</gene>
<evidence type="ECO:0000313" key="2">
    <source>
        <dbReference type="EMBL" id="MBB5727307.1"/>
    </source>
</evidence>
<evidence type="ECO:0000259" key="1">
    <source>
        <dbReference type="Pfam" id="PF22262"/>
    </source>
</evidence>
<protein>
    <recommendedName>
        <fullName evidence="1">DUF6950 domain-containing protein</fullName>
    </recommendedName>
</protein>
<comment type="caution">
    <text evidence="2">The sequence shown here is derived from an EMBL/GenBank/DDBJ whole genome shotgun (WGS) entry which is preliminary data.</text>
</comment>
<sequence>MIERLPDWEQRLHDYVSALEGASFAWGTLDCALFAAGAVRAQTGVDPAADFRDRYRSAAGSVRALRRFGAGTLAATIDARLPGIAPAFARRGDIVMTGGIAGVCLGARALFVGEVDGQPGWVTHARPAWQQAWKVG</sequence>
<organism evidence="2 3">
    <name type="scientific">Sphingomonas endophytica</name>
    <dbReference type="NCBI Taxonomy" id="869719"/>
    <lineage>
        <taxon>Bacteria</taxon>
        <taxon>Pseudomonadati</taxon>
        <taxon>Pseudomonadota</taxon>
        <taxon>Alphaproteobacteria</taxon>
        <taxon>Sphingomonadales</taxon>
        <taxon>Sphingomonadaceae</taxon>
        <taxon>Sphingomonas</taxon>
    </lineage>
</organism>
<accession>A0ABR6N954</accession>